<keyword evidence="2" id="KW-0813">Transport</keyword>
<comment type="caution">
    <text evidence="8">The sequence shown here is derived from an EMBL/GenBank/DDBJ whole genome shotgun (WGS) entry which is preliminary data.</text>
</comment>
<dbReference type="PANTHER" id="PTHR23531:SF2">
    <property type="entry name" value="PERMEASE"/>
    <property type="match status" value="1"/>
</dbReference>
<dbReference type="SUPFAM" id="SSF103473">
    <property type="entry name" value="MFS general substrate transporter"/>
    <property type="match status" value="1"/>
</dbReference>
<feature type="transmembrane region" description="Helical" evidence="6">
    <location>
        <begin position="80"/>
        <end position="100"/>
    </location>
</feature>
<keyword evidence="4 6" id="KW-1133">Transmembrane helix</keyword>
<evidence type="ECO:0000256" key="2">
    <source>
        <dbReference type="ARBA" id="ARBA00022448"/>
    </source>
</evidence>
<comment type="subcellular location">
    <subcellularLocation>
        <location evidence="1">Cell membrane</location>
        <topology evidence="1">Multi-pass membrane protein</topology>
    </subcellularLocation>
</comment>
<evidence type="ECO:0000313" key="9">
    <source>
        <dbReference type="Proteomes" id="UP001618531"/>
    </source>
</evidence>
<dbReference type="Gene3D" id="1.20.1250.20">
    <property type="entry name" value="MFS general substrate transporter like domains"/>
    <property type="match status" value="1"/>
</dbReference>
<evidence type="ECO:0000256" key="1">
    <source>
        <dbReference type="ARBA" id="ARBA00004651"/>
    </source>
</evidence>
<name>A0ABW8HN16_9BACL</name>
<feature type="transmembrane region" description="Helical" evidence="6">
    <location>
        <begin position="286"/>
        <end position="304"/>
    </location>
</feature>
<feature type="transmembrane region" description="Helical" evidence="6">
    <location>
        <begin position="106"/>
        <end position="127"/>
    </location>
</feature>
<evidence type="ECO:0000256" key="5">
    <source>
        <dbReference type="ARBA" id="ARBA00023136"/>
    </source>
</evidence>
<dbReference type="CDD" id="cd17489">
    <property type="entry name" value="MFS_YfcJ_like"/>
    <property type="match status" value="1"/>
</dbReference>
<accession>A0ABW8HN16</accession>
<dbReference type="EMBL" id="JBIYSL010000001">
    <property type="protein sequence ID" value="MFK0521054.1"/>
    <property type="molecule type" value="Genomic_DNA"/>
</dbReference>
<protein>
    <submittedName>
        <fullName evidence="8">MFS transporter</fullName>
    </submittedName>
</protein>
<proteinExistence type="predicted"/>
<dbReference type="RefSeq" id="WP_402870803.1">
    <property type="nucleotide sequence ID" value="NZ_JBIYSL010000001.1"/>
</dbReference>
<evidence type="ECO:0000313" key="8">
    <source>
        <dbReference type="EMBL" id="MFK0521054.1"/>
    </source>
</evidence>
<feature type="transmembrane region" description="Helical" evidence="6">
    <location>
        <begin position="254"/>
        <end position="274"/>
    </location>
</feature>
<sequence>MKDRSTQVKLWTTDFILLMLCNFLLFLQLHMIVSPLPSYVQERFHANAFEVSLFTCLFALSAIAARLYSAKALEKGLRNAMIYIGLSVALLATLGYYFAAGIAVLLLLRMIFGVGFGMSSTAFPTMASDIIPVKRMGEGMGYFGLSTSLAMSMGPIIGVTLLQGSGFVTLMLCTAAVIVVIYPLSYSLTRKKATRSHAGSPQTSAGPVANVSGTKEKIPFNRKLILPSVLNCLLSITYGGLVGFIVLYGKEANLANPALFFLFNALAVLLVRPFAGRLYDSKGPKALLIPGAIFVAIGLTILSFATSMPILFVAAFIYGIGYGSMQSSLQTWMIQIVAPTQRGMANGMFLNTLDLGIATGALLLGAIASMTSYTDMYRYSVIFMIVFLLIYLIQGKRSGTFAVTVHPLLAHTHISGTDSDSKESSSITPAEK</sequence>
<evidence type="ECO:0000259" key="7">
    <source>
        <dbReference type="PROSITE" id="PS50850"/>
    </source>
</evidence>
<reference evidence="8 9" key="1">
    <citation type="submission" date="2024-11" db="EMBL/GenBank/DDBJ databases">
        <title>Identification and Characterization of a Novel Fosfomycin Bacillithiol Transferase FosB8 in Paenibacillus illinoisensis.</title>
        <authorList>
            <person name="Lu W."/>
        </authorList>
    </citation>
    <scope>NUCLEOTIDE SEQUENCE [LARGE SCALE GENOMIC DNA]</scope>
    <source>
        <strain evidence="8 9">WP77</strain>
    </source>
</reference>
<keyword evidence="3 6" id="KW-0812">Transmembrane</keyword>
<evidence type="ECO:0000256" key="6">
    <source>
        <dbReference type="SAM" id="Phobius"/>
    </source>
</evidence>
<dbReference type="Proteomes" id="UP001618531">
    <property type="component" value="Unassembled WGS sequence"/>
</dbReference>
<feature type="transmembrane region" description="Helical" evidence="6">
    <location>
        <begin position="224"/>
        <end position="248"/>
    </location>
</feature>
<dbReference type="InterPro" id="IPR052714">
    <property type="entry name" value="MFS_Exporter"/>
</dbReference>
<feature type="transmembrane region" description="Helical" evidence="6">
    <location>
        <begin position="310"/>
        <end position="329"/>
    </location>
</feature>
<evidence type="ECO:0000256" key="4">
    <source>
        <dbReference type="ARBA" id="ARBA00022989"/>
    </source>
</evidence>
<feature type="transmembrane region" description="Helical" evidence="6">
    <location>
        <begin position="139"/>
        <end position="161"/>
    </location>
</feature>
<feature type="transmembrane region" description="Helical" evidence="6">
    <location>
        <begin position="376"/>
        <end position="393"/>
    </location>
</feature>
<evidence type="ECO:0000256" key="3">
    <source>
        <dbReference type="ARBA" id="ARBA00022692"/>
    </source>
</evidence>
<gene>
    <name evidence="8" type="ORF">ACINKY_02510</name>
</gene>
<dbReference type="PROSITE" id="PS50850">
    <property type="entry name" value="MFS"/>
    <property type="match status" value="1"/>
</dbReference>
<keyword evidence="9" id="KW-1185">Reference proteome</keyword>
<dbReference type="InterPro" id="IPR036259">
    <property type="entry name" value="MFS_trans_sf"/>
</dbReference>
<dbReference type="InterPro" id="IPR020846">
    <property type="entry name" value="MFS_dom"/>
</dbReference>
<keyword evidence="5 6" id="KW-0472">Membrane</keyword>
<feature type="transmembrane region" description="Helical" evidence="6">
    <location>
        <begin position="167"/>
        <end position="186"/>
    </location>
</feature>
<feature type="domain" description="Major facilitator superfamily (MFS) profile" evidence="7">
    <location>
        <begin position="14"/>
        <end position="398"/>
    </location>
</feature>
<feature type="transmembrane region" description="Helical" evidence="6">
    <location>
        <begin position="349"/>
        <end position="370"/>
    </location>
</feature>
<organism evidence="8 9">
    <name type="scientific">Paenibacillus illinoisensis</name>
    <dbReference type="NCBI Taxonomy" id="59845"/>
    <lineage>
        <taxon>Bacteria</taxon>
        <taxon>Bacillati</taxon>
        <taxon>Bacillota</taxon>
        <taxon>Bacilli</taxon>
        <taxon>Bacillales</taxon>
        <taxon>Paenibacillaceae</taxon>
        <taxon>Paenibacillus</taxon>
    </lineage>
</organism>
<dbReference type="InterPro" id="IPR011701">
    <property type="entry name" value="MFS"/>
</dbReference>
<dbReference type="PANTHER" id="PTHR23531">
    <property type="entry name" value="QUINOLENE RESISTANCE PROTEIN NORA"/>
    <property type="match status" value="1"/>
</dbReference>
<feature type="transmembrane region" description="Helical" evidence="6">
    <location>
        <begin position="12"/>
        <end position="31"/>
    </location>
</feature>
<dbReference type="Pfam" id="PF07690">
    <property type="entry name" value="MFS_1"/>
    <property type="match status" value="1"/>
</dbReference>
<feature type="transmembrane region" description="Helical" evidence="6">
    <location>
        <begin position="51"/>
        <end position="68"/>
    </location>
</feature>